<dbReference type="GO" id="GO:0008270">
    <property type="term" value="F:zinc ion binding"/>
    <property type="evidence" value="ECO:0007669"/>
    <property type="project" value="UniProtKB-KW"/>
</dbReference>
<dbReference type="SUPFAM" id="SSF144232">
    <property type="entry name" value="HIT/MYND zinc finger-like"/>
    <property type="match status" value="1"/>
</dbReference>
<accession>A0AAW0CR35</accession>
<keyword evidence="3" id="KW-0862">Zinc</keyword>
<gene>
    <name evidence="6" type="ORF">VNI00_009385</name>
</gene>
<evidence type="ECO:0000313" key="7">
    <source>
        <dbReference type="Proteomes" id="UP001383192"/>
    </source>
</evidence>
<keyword evidence="7" id="KW-1185">Reference proteome</keyword>
<dbReference type="Proteomes" id="UP001383192">
    <property type="component" value="Unassembled WGS sequence"/>
</dbReference>
<evidence type="ECO:0000256" key="2">
    <source>
        <dbReference type="ARBA" id="ARBA00022771"/>
    </source>
</evidence>
<dbReference type="AlphaFoldDB" id="A0AAW0CR35"/>
<evidence type="ECO:0000313" key="6">
    <source>
        <dbReference type="EMBL" id="KAK7041515.1"/>
    </source>
</evidence>
<dbReference type="Pfam" id="PF01753">
    <property type="entry name" value="zf-MYND"/>
    <property type="match status" value="1"/>
</dbReference>
<evidence type="ECO:0000256" key="1">
    <source>
        <dbReference type="ARBA" id="ARBA00022723"/>
    </source>
</evidence>
<dbReference type="PROSITE" id="PS50865">
    <property type="entry name" value="ZF_MYND_2"/>
    <property type="match status" value="1"/>
</dbReference>
<evidence type="ECO:0000259" key="5">
    <source>
        <dbReference type="PROSITE" id="PS50865"/>
    </source>
</evidence>
<dbReference type="Gene3D" id="6.10.140.2220">
    <property type="match status" value="1"/>
</dbReference>
<sequence length="538" mass="60937">MNLKDEAFYSTKAPGRIFSRGLEMQIIRDAALQRVPSPADAMDSLIRPVPDSFDIRKPEEDCLRALDAITYFATSATPHRELYLLWPHIRDWTVLFLQNTLCDLYPHGVTAEGMEIQDQIFFAISHVVKVFETCVLERRRTPSEPSIIGQTNMPILMLLIEALFALKLWPLTIKPTFAHLNDKGYDIVALTVQGLCCRLSIGGVVDTFDLLCHLSLIAYTMAQAQDGLRRALAGGLVKWVCAALRRALSFKETPRPLGCSVATVFRNGCLILDLAFSEGFTWLVEALDHGVLLLAAKVSKVDANNAPSREQVISLYRVVIDRMVPFLIYKSVLHRVRHGLRTLNHRMSLNGLNFPRDLQPSICTLAKIAASMQGHILRFRELEGSRLCSNPLCPAKADPRHSKLVSLKRCMGCLRVVYCTDSCREMDWKARHKLTCKTEEVPSNGFSALPSEFDEAFMRYHVRLMVEKDLAQYMDNPKLQFDFRESALTVSRVSQDSVLPAHLRREVVQGKEILINIRLPGTDNRNYTLIYLYTLRTT</sequence>
<dbReference type="EMBL" id="JAYKXP010000034">
    <property type="protein sequence ID" value="KAK7041515.1"/>
    <property type="molecule type" value="Genomic_DNA"/>
</dbReference>
<feature type="domain" description="MYND-type" evidence="5">
    <location>
        <begin position="390"/>
        <end position="436"/>
    </location>
</feature>
<dbReference type="InterPro" id="IPR002893">
    <property type="entry name" value="Znf_MYND"/>
</dbReference>
<protein>
    <recommendedName>
        <fullName evidence="5">MYND-type domain-containing protein</fullName>
    </recommendedName>
</protein>
<evidence type="ECO:0000256" key="3">
    <source>
        <dbReference type="ARBA" id="ARBA00022833"/>
    </source>
</evidence>
<comment type="caution">
    <text evidence="6">The sequence shown here is derived from an EMBL/GenBank/DDBJ whole genome shotgun (WGS) entry which is preliminary data.</text>
</comment>
<organism evidence="6 7">
    <name type="scientific">Paramarasmius palmivorus</name>
    <dbReference type="NCBI Taxonomy" id="297713"/>
    <lineage>
        <taxon>Eukaryota</taxon>
        <taxon>Fungi</taxon>
        <taxon>Dikarya</taxon>
        <taxon>Basidiomycota</taxon>
        <taxon>Agaricomycotina</taxon>
        <taxon>Agaricomycetes</taxon>
        <taxon>Agaricomycetidae</taxon>
        <taxon>Agaricales</taxon>
        <taxon>Marasmiineae</taxon>
        <taxon>Marasmiaceae</taxon>
        <taxon>Paramarasmius</taxon>
    </lineage>
</organism>
<name>A0AAW0CR35_9AGAR</name>
<reference evidence="6 7" key="1">
    <citation type="submission" date="2024-01" db="EMBL/GenBank/DDBJ databases">
        <title>A draft genome for a cacao thread blight-causing isolate of Paramarasmius palmivorus.</title>
        <authorList>
            <person name="Baruah I.K."/>
            <person name="Bukari Y."/>
            <person name="Amoako-Attah I."/>
            <person name="Meinhardt L.W."/>
            <person name="Bailey B.A."/>
            <person name="Cohen S.P."/>
        </authorList>
    </citation>
    <scope>NUCLEOTIDE SEQUENCE [LARGE SCALE GENOMIC DNA]</scope>
    <source>
        <strain evidence="6 7">GH-12</strain>
    </source>
</reference>
<keyword evidence="1" id="KW-0479">Metal-binding</keyword>
<proteinExistence type="predicted"/>
<keyword evidence="2 4" id="KW-0863">Zinc-finger</keyword>
<evidence type="ECO:0000256" key="4">
    <source>
        <dbReference type="PROSITE-ProRule" id="PRU00134"/>
    </source>
</evidence>